<evidence type="ECO:0000313" key="2">
    <source>
        <dbReference type="Proteomes" id="UP001189429"/>
    </source>
</evidence>
<dbReference type="SUPFAM" id="SSF53448">
    <property type="entry name" value="Nucleotide-diphospho-sugar transferases"/>
    <property type="match status" value="1"/>
</dbReference>
<evidence type="ECO:0000313" key="1">
    <source>
        <dbReference type="EMBL" id="CAK0835081.1"/>
    </source>
</evidence>
<reference evidence="1" key="1">
    <citation type="submission" date="2023-10" db="EMBL/GenBank/DDBJ databases">
        <authorList>
            <person name="Chen Y."/>
            <person name="Shah S."/>
            <person name="Dougan E. K."/>
            <person name="Thang M."/>
            <person name="Chan C."/>
        </authorList>
    </citation>
    <scope>NUCLEOTIDE SEQUENCE [LARGE SCALE GENOMIC DNA]</scope>
</reference>
<dbReference type="EMBL" id="CAUYUJ010012991">
    <property type="protein sequence ID" value="CAK0835081.1"/>
    <property type="molecule type" value="Genomic_DNA"/>
</dbReference>
<keyword evidence="2" id="KW-1185">Reference proteome</keyword>
<gene>
    <name evidence="1" type="ORF">PCOR1329_LOCUS32235</name>
</gene>
<dbReference type="Proteomes" id="UP001189429">
    <property type="component" value="Unassembled WGS sequence"/>
</dbReference>
<protein>
    <submittedName>
        <fullName evidence="1">Uncharacterized protein</fullName>
    </submittedName>
</protein>
<organism evidence="1 2">
    <name type="scientific">Prorocentrum cordatum</name>
    <dbReference type="NCBI Taxonomy" id="2364126"/>
    <lineage>
        <taxon>Eukaryota</taxon>
        <taxon>Sar</taxon>
        <taxon>Alveolata</taxon>
        <taxon>Dinophyceae</taxon>
        <taxon>Prorocentrales</taxon>
        <taxon>Prorocentraceae</taxon>
        <taxon>Prorocentrum</taxon>
    </lineage>
</organism>
<sequence length="178" mass="18773">KETAPTRAPMPDPGPAAAAAATACAAGARRPVPAVLWLLWFDGWTQATELHHRCLESWQLFNPGWDVRAISRADIPGLLGDLLPEYERLRVAMNPLEKWGGFWIPPAAEERPPSAAAAGPLRGRVGGFDDALPAPPGRVAAGRGGVGLLRVLPGEPRRGASCHELFLGVHCCGSPVAA</sequence>
<dbReference type="InterPro" id="IPR029044">
    <property type="entry name" value="Nucleotide-diphossugar_trans"/>
</dbReference>
<proteinExistence type="predicted"/>
<feature type="non-terminal residue" evidence="1">
    <location>
        <position position="1"/>
    </location>
</feature>
<comment type="caution">
    <text evidence="1">The sequence shown here is derived from an EMBL/GenBank/DDBJ whole genome shotgun (WGS) entry which is preliminary data.</text>
</comment>
<name>A0ABN9SSP0_9DINO</name>
<accession>A0ABN9SSP0</accession>